<accession>A0ABP6L2Y2</accession>
<dbReference type="PANTHER" id="PTHR30055">
    <property type="entry name" value="HTH-TYPE TRANSCRIPTIONAL REGULATOR RUTR"/>
    <property type="match status" value="1"/>
</dbReference>
<keyword evidence="4" id="KW-0804">Transcription</keyword>
<dbReference type="InterPro" id="IPR001647">
    <property type="entry name" value="HTH_TetR"/>
</dbReference>
<dbReference type="EMBL" id="BAAAVS010000019">
    <property type="protein sequence ID" value="GAA3031227.1"/>
    <property type="molecule type" value="Genomic_DNA"/>
</dbReference>
<reference evidence="8" key="1">
    <citation type="journal article" date="2019" name="Int. J. Syst. Evol. Microbiol.">
        <title>The Global Catalogue of Microorganisms (GCM) 10K type strain sequencing project: providing services to taxonomists for standard genome sequencing and annotation.</title>
        <authorList>
            <consortium name="The Broad Institute Genomics Platform"/>
            <consortium name="The Broad Institute Genome Sequencing Center for Infectious Disease"/>
            <person name="Wu L."/>
            <person name="Ma J."/>
        </authorList>
    </citation>
    <scope>NUCLEOTIDE SEQUENCE [LARGE SCALE GENOMIC DNA]</scope>
    <source>
        <strain evidence="8">JCM 14234</strain>
    </source>
</reference>
<keyword evidence="8" id="KW-1185">Reference proteome</keyword>
<evidence type="ECO:0000256" key="2">
    <source>
        <dbReference type="ARBA" id="ARBA00023015"/>
    </source>
</evidence>
<evidence type="ECO:0000259" key="6">
    <source>
        <dbReference type="PROSITE" id="PS50977"/>
    </source>
</evidence>
<keyword evidence="1" id="KW-0678">Repressor</keyword>
<evidence type="ECO:0000256" key="1">
    <source>
        <dbReference type="ARBA" id="ARBA00022491"/>
    </source>
</evidence>
<dbReference type="InterPro" id="IPR009057">
    <property type="entry name" value="Homeodomain-like_sf"/>
</dbReference>
<name>A0ABP6L2Y2_9ACTN</name>
<dbReference type="PROSITE" id="PS50977">
    <property type="entry name" value="HTH_TETR_2"/>
    <property type="match status" value="1"/>
</dbReference>
<dbReference type="Proteomes" id="UP001501035">
    <property type="component" value="Unassembled WGS sequence"/>
</dbReference>
<comment type="caution">
    <text evidence="7">The sequence shown here is derived from an EMBL/GenBank/DDBJ whole genome shotgun (WGS) entry which is preliminary data.</text>
</comment>
<dbReference type="Gene3D" id="1.10.10.60">
    <property type="entry name" value="Homeodomain-like"/>
    <property type="match status" value="1"/>
</dbReference>
<dbReference type="InterPro" id="IPR004111">
    <property type="entry name" value="Repressor_TetR_C"/>
</dbReference>
<feature type="DNA-binding region" description="H-T-H motif" evidence="5">
    <location>
        <begin position="28"/>
        <end position="47"/>
    </location>
</feature>
<proteinExistence type="predicted"/>
<dbReference type="InterPro" id="IPR036271">
    <property type="entry name" value="Tet_transcr_reg_TetR-rel_C_sf"/>
</dbReference>
<dbReference type="InterPro" id="IPR003012">
    <property type="entry name" value="Tet_transcr_reg_TetR"/>
</dbReference>
<evidence type="ECO:0000313" key="7">
    <source>
        <dbReference type="EMBL" id="GAA3031227.1"/>
    </source>
</evidence>
<gene>
    <name evidence="7" type="ORF">GCM10010528_10560</name>
</gene>
<evidence type="ECO:0000256" key="4">
    <source>
        <dbReference type="ARBA" id="ARBA00023163"/>
    </source>
</evidence>
<dbReference type="SUPFAM" id="SSF46689">
    <property type="entry name" value="Homeodomain-like"/>
    <property type="match status" value="1"/>
</dbReference>
<protein>
    <submittedName>
        <fullName evidence="7">TetR/AcrR family transcriptional regulator C-terminal domain-containing protein</fullName>
    </submittedName>
</protein>
<evidence type="ECO:0000313" key="8">
    <source>
        <dbReference type="Proteomes" id="UP001501035"/>
    </source>
</evidence>
<keyword evidence="3 5" id="KW-0238">DNA-binding</keyword>
<feature type="domain" description="HTH tetR-type" evidence="6">
    <location>
        <begin position="5"/>
        <end position="65"/>
    </location>
</feature>
<dbReference type="PRINTS" id="PR00400">
    <property type="entry name" value="TETREPRESSOR"/>
</dbReference>
<dbReference type="Pfam" id="PF00440">
    <property type="entry name" value="TetR_N"/>
    <property type="match status" value="1"/>
</dbReference>
<sequence>MNRARLTRARVVDAAVAVADSGGLTGVSMRTVGRELGVEAMSLYHHVADKGALLDAMVDWIFTRIDVPAAGDGWRAGMVRCADSARAVLTEHPWALGLIESRRTPGPATLRHHDAILGCLRRNGFPIDLASHTFSAIDSYVYGFVLTEMNLPFSDGADEFVGEFTEALPMDEYPHLGELAAVIMASGYRYADEFGYGLGLILDSIEHRLGRAARE</sequence>
<dbReference type="SUPFAM" id="SSF48498">
    <property type="entry name" value="Tetracyclin repressor-like, C-terminal domain"/>
    <property type="match status" value="1"/>
</dbReference>
<dbReference type="Pfam" id="PF02909">
    <property type="entry name" value="TetR_C_1"/>
    <property type="match status" value="1"/>
</dbReference>
<evidence type="ECO:0000256" key="5">
    <source>
        <dbReference type="PROSITE-ProRule" id="PRU00335"/>
    </source>
</evidence>
<evidence type="ECO:0000256" key="3">
    <source>
        <dbReference type="ARBA" id="ARBA00023125"/>
    </source>
</evidence>
<organism evidence="7 8">
    <name type="scientific">Gordonia defluvii</name>
    <dbReference type="NCBI Taxonomy" id="283718"/>
    <lineage>
        <taxon>Bacteria</taxon>
        <taxon>Bacillati</taxon>
        <taxon>Actinomycetota</taxon>
        <taxon>Actinomycetes</taxon>
        <taxon>Mycobacteriales</taxon>
        <taxon>Gordoniaceae</taxon>
        <taxon>Gordonia</taxon>
    </lineage>
</organism>
<dbReference type="Gene3D" id="1.10.357.10">
    <property type="entry name" value="Tetracycline Repressor, domain 2"/>
    <property type="match status" value="1"/>
</dbReference>
<keyword evidence="2" id="KW-0805">Transcription regulation</keyword>
<dbReference type="PANTHER" id="PTHR30055:SF151">
    <property type="entry name" value="TRANSCRIPTIONAL REGULATORY PROTEIN"/>
    <property type="match status" value="1"/>
</dbReference>
<dbReference type="InterPro" id="IPR050109">
    <property type="entry name" value="HTH-type_TetR-like_transc_reg"/>
</dbReference>